<name>A0A081BTB4_9BACT</name>
<protein>
    <submittedName>
        <fullName evidence="2">Methionyl-tRNA formyltransferase</fullName>
    </submittedName>
</protein>
<reference evidence="2" key="1">
    <citation type="journal article" date="2015" name="PeerJ">
        <title>First genomic representation of candidate bacterial phylum KSB3 points to enhanced environmental sensing as a trigger of wastewater bulking.</title>
        <authorList>
            <person name="Sekiguchi Y."/>
            <person name="Ohashi A."/>
            <person name="Parks D.H."/>
            <person name="Yamauchi T."/>
            <person name="Tyson G.W."/>
            <person name="Hugenholtz P."/>
        </authorList>
    </citation>
    <scope>NUCLEOTIDE SEQUENCE [LARGE SCALE GENOMIC DNA]</scope>
</reference>
<dbReference type="STRING" id="1499966.U14_05932"/>
<keyword evidence="2" id="KW-0808">Transferase</keyword>
<dbReference type="PANTHER" id="PTHR11138:SF5">
    <property type="entry name" value="METHIONYL-TRNA FORMYLTRANSFERASE, MITOCHONDRIAL"/>
    <property type="match status" value="1"/>
</dbReference>
<sequence>MRIIVCTRNDLKGNIALNHFLSEAVVATHQVAVILSDKMSLAEQTIPELILYEFLEHDLPMTYFKALDSATLLSPNRQTYYTFQQLAQRYRISISLHGNINTPEMLALLHEFQPDLILSCRYDYIFKPTAIQIPRLGILNIHPGVLPMYRGVLSPLQALLNNDQRLGVTVHWINAGIDTGNILNILYLDQDAKKSVFDYYIALYQLGIQYVLELLPHLKEKGNLPMGTPQGEGHYYSYPPKEEFANFAAKGISLVHLSRYLDYLSAYSPT</sequence>
<dbReference type="InterPro" id="IPR002376">
    <property type="entry name" value="Formyl_transf_N"/>
</dbReference>
<dbReference type="PANTHER" id="PTHR11138">
    <property type="entry name" value="METHIONYL-TRNA FORMYLTRANSFERASE"/>
    <property type="match status" value="1"/>
</dbReference>
<dbReference type="AlphaFoldDB" id="A0A081BTB4"/>
<dbReference type="HOGENOM" id="CLU_088237_0_0_0"/>
<accession>A0A081BTB4</accession>
<proteinExistence type="predicted"/>
<evidence type="ECO:0000313" key="2">
    <source>
        <dbReference type="EMBL" id="GAK54645.1"/>
    </source>
</evidence>
<gene>
    <name evidence="2" type="ORF">U14_05932</name>
</gene>
<dbReference type="EMBL" id="DF820462">
    <property type="protein sequence ID" value="GAK54645.1"/>
    <property type="molecule type" value="Genomic_DNA"/>
</dbReference>
<dbReference type="GO" id="GO:0004479">
    <property type="term" value="F:methionyl-tRNA formyltransferase activity"/>
    <property type="evidence" value="ECO:0007669"/>
    <property type="project" value="TreeGrafter"/>
</dbReference>
<organism evidence="2">
    <name type="scientific">Candidatus Moduliflexus flocculans</name>
    <dbReference type="NCBI Taxonomy" id="1499966"/>
    <lineage>
        <taxon>Bacteria</taxon>
        <taxon>Candidatus Moduliflexota</taxon>
        <taxon>Candidatus Moduliflexia</taxon>
        <taxon>Candidatus Moduliflexales</taxon>
        <taxon>Candidatus Moduliflexaceae</taxon>
    </lineage>
</organism>
<dbReference type="CDD" id="cd08653">
    <property type="entry name" value="FMT_core_like_3"/>
    <property type="match status" value="1"/>
</dbReference>
<dbReference type="InterPro" id="IPR036477">
    <property type="entry name" value="Formyl_transf_N_sf"/>
</dbReference>
<evidence type="ECO:0000313" key="3">
    <source>
        <dbReference type="Proteomes" id="UP000030700"/>
    </source>
</evidence>
<keyword evidence="3" id="KW-1185">Reference proteome</keyword>
<dbReference type="Proteomes" id="UP000030700">
    <property type="component" value="Unassembled WGS sequence"/>
</dbReference>
<dbReference type="Gene3D" id="3.40.50.12230">
    <property type="match status" value="1"/>
</dbReference>
<feature type="domain" description="Formyl transferase N-terminal" evidence="1">
    <location>
        <begin position="102"/>
        <end position="196"/>
    </location>
</feature>
<evidence type="ECO:0000259" key="1">
    <source>
        <dbReference type="Pfam" id="PF00551"/>
    </source>
</evidence>
<dbReference type="SUPFAM" id="SSF53328">
    <property type="entry name" value="Formyltransferase"/>
    <property type="match status" value="1"/>
</dbReference>
<dbReference type="Pfam" id="PF00551">
    <property type="entry name" value="Formyl_trans_N"/>
    <property type="match status" value="1"/>
</dbReference>